<accession>A0A318SWV3</accession>
<feature type="region of interest" description="Disordered" evidence="1">
    <location>
        <begin position="50"/>
        <end position="75"/>
    </location>
</feature>
<reference evidence="2 3" key="1">
    <citation type="submission" date="2018-06" db="EMBL/GenBank/DDBJ databases">
        <title>Genomic Encyclopedia of Type Strains, Phase III (KMG-III): the genomes of soil and plant-associated and newly described type strains.</title>
        <authorList>
            <person name="Whitman W."/>
        </authorList>
    </citation>
    <scope>NUCLEOTIDE SEQUENCE [LARGE SCALE GENOMIC DNA]</scope>
    <source>
        <strain evidence="2 3">CECT 9025</strain>
    </source>
</reference>
<evidence type="ECO:0000313" key="2">
    <source>
        <dbReference type="EMBL" id="PYE85943.1"/>
    </source>
</evidence>
<dbReference type="EMBL" id="QJTE01000001">
    <property type="protein sequence ID" value="PYE85943.1"/>
    <property type="molecule type" value="Genomic_DNA"/>
</dbReference>
<gene>
    <name evidence="2" type="ORF">DFP88_101617</name>
</gene>
<keyword evidence="3" id="KW-1185">Reference proteome</keyword>
<dbReference type="AlphaFoldDB" id="A0A318SWV3"/>
<sequence length="75" mass="7711">MFSAVSHSGLAFLAAAPGRACLALATTAALMAAWIGLPRLAQVAVALHKSGQNDEGEDWLSYGPADEDRGRGGQD</sequence>
<organism evidence="2 3">
    <name type="scientific">Pseudoroseicyclus aestuarii</name>
    <dbReference type="NCBI Taxonomy" id="1795041"/>
    <lineage>
        <taxon>Bacteria</taxon>
        <taxon>Pseudomonadati</taxon>
        <taxon>Pseudomonadota</taxon>
        <taxon>Alphaproteobacteria</taxon>
        <taxon>Rhodobacterales</taxon>
        <taxon>Paracoccaceae</taxon>
        <taxon>Pseudoroseicyclus</taxon>
    </lineage>
</organism>
<proteinExistence type="predicted"/>
<protein>
    <submittedName>
        <fullName evidence="2">Uncharacterized protein</fullName>
    </submittedName>
</protein>
<evidence type="ECO:0000313" key="3">
    <source>
        <dbReference type="Proteomes" id="UP000248311"/>
    </source>
</evidence>
<feature type="compositionally biased region" description="Basic and acidic residues" evidence="1">
    <location>
        <begin position="66"/>
        <end position="75"/>
    </location>
</feature>
<dbReference type="Proteomes" id="UP000248311">
    <property type="component" value="Unassembled WGS sequence"/>
</dbReference>
<comment type="caution">
    <text evidence="2">The sequence shown here is derived from an EMBL/GenBank/DDBJ whole genome shotgun (WGS) entry which is preliminary data.</text>
</comment>
<dbReference type="RefSeq" id="WP_110812950.1">
    <property type="nucleotide sequence ID" value="NZ_QJTE01000001.1"/>
</dbReference>
<name>A0A318SWV3_9RHOB</name>
<evidence type="ECO:0000256" key="1">
    <source>
        <dbReference type="SAM" id="MobiDB-lite"/>
    </source>
</evidence>